<evidence type="ECO:0000313" key="1">
    <source>
        <dbReference type="EMBL" id="GAG53830.1"/>
    </source>
</evidence>
<comment type="caution">
    <text evidence="1">The sequence shown here is derived from an EMBL/GenBank/DDBJ whole genome shotgun (WGS) entry which is preliminary data.</text>
</comment>
<sequence>MIGYGNKFFDLVQAEVAGLSGNIFSNFFYSGPVYMGHYFKPLKVNYKVQYIILSFLYYYNKKPGSLQ</sequence>
<reference evidence="1" key="1">
    <citation type="journal article" date="2014" name="Front. Microbiol.">
        <title>High frequency of phylogenetically diverse reductive dehalogenase-homologous genes in deep subseafloor sedimentary metagenomes.</title>
        <authorList>
            <person name="Kawai M."/>
            <person name="Futagami T."/>
            <person name="Toyoda A."/>
            <person name="Takaki Y."/>
            <person name="Nishi S."/>
            <person name="Hori S."/>
            <person name="Arai W."/>
            <person name="Tsubouchi T."/>
            <person name="Morono Y."/>
            <person name="Uchiyama I."/>
            <person name="Ito T."/>
            <person name="Fujiyama A."/>
            <person name="Inagaki F."/>
            <person name="Takami H."/>
        </authorList>
    </citation>
    <scope>NUCLEOTIDE SEQUENCE</scope>
    <source>
        <strain evidence="1">Expedition CK06-06</strain>
    </source>
</reference>
<name>X0YD82_9ZZZZ</name>
<gene>
    <name evidence="1" type="ORF">S01H4_18856</name>
</gene>
<proteinExistence type="predicted"/>
<organism evidence="1">
    <name type="scientific">marine sediment metagenome</name>
    <dbReference type="NCBI Taxonomy" id="412755"/>
    <lineage>
        <taxon>unclassified sequences</taxon>
        <taxon>metagenomes</taxon>
        <taxon>ecological metagenomes</taxon>
    </lineage>
</organism>
<accession>X0YD82</accession>
<dbReference type="EMBL" id="BART01008375">
    <property type="protein sequence ID" value="GAG53830.1"/>
    <property type="molecule type" value="Genomic_DNA"/>
</dbReference>
<protein>
    <submittedName>
        <fullName evidence="1">Uncharacterized protein</fullName>
    </submittedName>
</protein>
<dbReference type="AlphaFoldDB" id="X0YD82"/>